<evidence type="ECO:0000313" key="3">
    <source>
        <dbReference type="EMBL" id="MBP4138163.1"/>
    </source>
</evidence>
<feature type="signal peptide" evidence="2">
    <location>
        <begin position="1"/>
        <end position="23"/>
    </location>
</feature>
<name>A0A941B355_9FLAO</name>
<evidence type="ECO:0000256" key="2">
    <source>
        <dbReference type="SAM" id="SignalP"/>
    </source>
</evidence>
<comment type="caution">
    <text evidence="3">The sequence shown here is derived from an EMBL/GenBank/DDBJ whole genome shotgun (WGS) entry which is preliminary data.</text>
</comment>
<protein>
    <recommendedName>
        <fullName evidence="5">PEP-CTERM protein-sorting domain-containing protein</fullName>
    </recommendedName>
</protein>
<keyword evidence="2" id="KW-0732">Signal</keyword>
<gene>
    <name evidence="3" type="ORF">J3495_08665</name>
</gene>
<keyword evidence="1" id="KW-1133">Transmembrane helix</keyword>
<reference evidence="3 4" key="1">
    <citation type="submission" date="2021-03" db="EMBL/GenBank/DDBJ databases">
        <title>Flavobacterium Flabelliformis Sp. Nov. And Flavobacterium Geliluteum Sp. Nov., Two Novel Multidrug Resistant Psychrophilic Species Isolated From Antarctica.</title>
        <authorList>
            <person name="Kralova S."/>
            <person name="Busse H.J."/>
            <person name="Bezdicek M."/>
            <person name="Nykrynova M."/>
            <person name="Kroupova E."/>
            <person name="Krsek D."/>
            <person name="Sedlacek I."/>
        </authorList>
    </citation>
    <scope>NUCLEOTIDE SEQUENCE [LARGE SCALE GENOMIC DNA]</scope>
    <source>
        <strain evidence="3 4">P7388</strain>
    </source>
</reference>
<keyword evidence="4" id="KW-1185">Reference proteome</keyword>
<accession>A0A941B355</accession>
<feature type="transmembrane region" description="Helical" evidence="1">
    <location>
        <begin position="47"/>
        <end position="64"/>
    </location>
</feature>
<dbReference type="EMBL" id="JAGFBV010000011">
    <property type="protein sequence ID" value="MBP4138163.1"/>
    <property type="molecule type" value="Genomic_DNA"/>
</dbReference>
<organism evidence="3 4">
    <name type="scientific">Flavobacterium geliluteum</name>
    <dbReference type="NCBI Taxonomy" id="2816120"/>
    <lineage>
        <taxon>Bacteria</taxon>
        <taxon>Pseudomonadati</taxon>
        <taxon>Bacteroidota</taxon>
        <taxon>Flavobacteriia</taxon>
        <taxon>Flavobacteriales</taxon>
        <taxon>Flavobacteriaceae</taxon>
        <taxon>Flavobacterium</taxon>
    </lineage>
</organism>
<sequence length="69" mass="7812">MKIVRTIFLVFFLILINVSNVWAQQDPPVPEEPCDTCPPPPLPINEHLLLLGVSAVMLGATVMYRRRKI</sequence>
<feature type="chain" id="PRO_5037259419" description="PEP-CTERM protein-sorting domain-containing protein" evidence="2">
    <location>
        <begin position="24"/>
        <end position="69"/>
    </location>
</feature>
<evidence type="ECO:0000256" key="1">
    <source>
        <dbReference type="SAM" id="Phobius"/>
    </source>
</evidence>
<dbReference type="AlphaFoldDB" id="A0A941B355"/>
<keyword evidence="1" id="KW-0472">Membrane</keyword>
<evidence type="ECO:0008006" key="5">
    <source>
        <dbReference type="Google" id="ProtNLM"/>
    </source>
</evidence>
<proteinExistence type="predicted"/>
<dbReference type="RefSeq" id="WP_210666164.1">
    <property type="nucleotide sequence ID" value="NZ_JAGFBV010000011.1"/>
</dbReference>
<evidence type="ECO:0000313" key="4">
    <source>
        <dbReference type="Proteomes" id="UP000675047"/>
    </source>
</evidence>
<keyword evidence="1" id="KW-0812">Transmembrane</keyword>
<dbReference type="Proteomes" id="UP000675047">
    <property type="component" value="Unassembled WGS sequence"/>
</dbReference>